<organism evidence="2 3">
    <name type="scientific">Streptomyces nigrescens</name>
    <dbReference type="NCBI Taxonomy" id="1920"/>
    <lineage>
        <taxon>Bacteria</taxon>
        <taxon>Bacillati</taxon>
        <taxon>Actinomycetota</taxon>
        <taxon>Actinomycetes</taxon>
        <taxon>Kitasatosporales</taxon>
        <taxon>Streptomycetaceae</taxon>
        <taxon>Streptomyces</taxon>
    </lineage>
</organism>
<protein>
    <submittedName>
        <fullName evidence="2">Uncharacterized protein</fullName>
    </submittedName>
</protein>
<accession>A0A640T8S8</accession>
<sequence length="95" mass="9975">MAFLTNEFGKRSVPAEASRRGASRLFPRGVEVDPLAPESYPAHERHHTRNLPLISGGFSATPRRGTTRDSALAAPAVAQALTHRDGSGTGPGCPG</sequence>
<reference evidence="2 3" key="1">
    <citation type="submission" date="2019-12" db="EMBL/GenBank/DDBJ databases">
        <title>Whole genome shotgun sequence of Streptomyces libani subsp. libani NBRC 13452.</title>
        <authorList>
            <person name="Ichikawa N."/>
            <person name="Kimura A."/>
            <person name="Kitahashi Y."/>
            <person name="Komaki H."/>
            <person name="Tamura T."/>
        </authorList>
    </citation>
    <scope>NUCLEOTIDE SEQUENCE [LARGE SCALE GENOMIC DNA]</scope>
    <source>
        <strain evidence="2 3">NBRC 13452</strain>
    </source>
</reference>
<feature type="region of interest" description="Disordered" evidence="1">
    <location>
        <begin position="39"/>
        <end position="70"/>
    </location>
</feature>
<dbReference type="AlphaFoldDB" id="A0A640T8S8"/>
<feature type="region of interest" description="Disordered" evidence="1">
    <location>
        <begin position="1"/>
        <end position="26"/>
    </location>
</feature>
<dbReference type="Proteomes" id="UP000429552">
    <property type="component" value="Unassembled WGS sequence"/>
</dbReference>
<dbReference type="EMBL" id="BLIP01000001">
    <property type="protein sequence ID" value="GFE19718.1"/>
    <property type="molecule type" value="Genomic_DNA"/>
</dbReference>
<evidence type="ECO:0000256" key="1">
    <source>
        <dbReference type="SAM" id="MobiDB-lite"/>
    </source>
</evidence>
<gene>
    <name evidence="2" type="ORF">Sliba_01710</name>
</gene>
<evidence type="ECO:0000313" key="3">
    <source>
        <dbReference type="Proteomes" id="UP000429552"/>
    </source>
</evidence>
<proteinExistence type="predicted"/>
<name>A0A640T8S8_STRNI</name>
<evidence type="ECO:0000313" key="2">
    <source>
        <dbReference type="EMBL" id="GFE19718.1"/>
    </source>
</evidence>
<comment type="caution">
    <text evidence="2">The sequence shown here is derived from an EMBL/GenBank/DDBJ whole genome shotgun (WGS) entry which is preliminary data.</text>
</comment>